<dbReference type="GeneTree" id="ENSGT00980000198746"/>
<sequence length="139" mass="15611">VWKSQSRAARLLLCRLAWTPSRLDTGELCLFTGVSAPFPGVMIYFRWLTFLLDLTGLSRASLMLLEAESMKLRRSLVVSLKSSSCSASQRRLPSRLFSTSNSITDPGKQKLMNWGFMIKSLSANLCHKTQSGLKKKPRL</sequence>
<proteinExistence type="predicted"/>
<dbReference type="Proteomes" id="UP000694383">
    <property type="component" value="Unplaced"/>
</dbReference>
<evidence type="ECO:0000313" key="1">
    <source>
        <dbReference type="Ensembl" id="ENSOSIP00000051543.1"/>
    </source>
</evidence>
<keyword evidence="2" id="KW-1185">Reference proteome</keyword>
<organism evidence="1 2">
    <name type="scientific">Oryzias sinensis</name>
    <name type="common">Chinese medaka</name>
    <dbReference type="NCBI Taxonomy" id="183150"/>
    <lineage>
        <taxon>Eukaryota</taxon>
        <taxon>Metazoa</taxon>
        <taxon>Chordata</taxon>
        <taxon>Craniata</taxon>
        <taxon>Vertebrata</taxon>
        <taxon>Euteleostomi</taxon>
        <taxon>Actinopterygii</taxon>
        <taxon>Neopterygii</taxon>
        <taxon>Teleostei</taxon>
        <taxon>Neoteleostei</taxon>
        <taxon>Acanthomorphata</taxon>
        <taxon>Ovalentaria</taxon>
        <taxon>Atherinomorphae</taxon>
        <taxon>Beloniformes</taxon>
        <taxon>Adrianichthyidae</taxon>
        <taxon>Oryziinae</taxon>
        <taxon>Oryzias</taxon>
    </lineage>
</organism>
<dbReference type="Ensembl" id="ENSOSIT00000054119.1">
    <property type="protein sequence ID" value="ENSOSIP00000051543.1"/>
    <property type="gene ID" value="ENSOSIG00000023888.1"/>
</dbReference>
<dbReference type="AlphaFoldDB" id="A0A8C8A282"/>
<evidence type="ECO:0000313" key="2">
    <source>
        <dbReference type="Proteomes" id="UP000694383"/>
    </source>
</evidence>
<protein>
    <submittedName>
        <fullName evidence="1">Uncharacterized protein</fullName>
    </submittedName>
</protein>
<accession>A0A8C8A282</accession>
<reference evidence="1" key="2">
    <citation type="submission" date="2025-09" db="UniProtKB">
        <authorList>
            <consortium name="Ensembl"/>
        </authorList>
    </citation>
    <scope>IDENTIFICATION</scope>
</reference>
<reference evidence="1" key="1">
    <citation type="submission" date="2025-08" db="UniProtKB">
        <authorList>
            <consortium name="Ensembl"/>
        </authorList>
    </citation>
    <scope>IDENTIFICATION</scope>
</reference>
<name>A0A8C8A282_9TELE</name>